<evidence type="ECO:0000256" key="7">
    <source>
        <dbReference type="ARBA" id="ARBA00022859"/>
    </source>
</evidence>
<dbReference type="EMBL" id="CH479181">
    <property type="protein sequence ID" value="EDW32080.1"/>
    <property type="molecule type" value="Genomic_DNA"/>
</dbReference>
<dbReference type="eggNOG" id="ENOG502SZ31">
    <property type="taxonomic scope" value="Eukaryota"/>
</dbReference>
<evidence type="ECO:0000256" key="4">
    <source>
        <dbReference type="ARBA" id="ARBA00022529"/>
    </source>
</evidence>
<evidence type="ECO:0000313" key="14">
    <source>
        <dbReference type="Proteomes" id="UP000008744"/>
    </source>
</evidence>
<evidence type="ECO:0000256" key="9">
    <source>
        <dbReference type="SAM" id="MobiDB-lite"/>
    </source>
</evidence>
<keyword evidence="7" id="KW-0391">Immunity</keyword>
<dbReference type="Pfam" id="PF03768">
    <property type="entry name" value="Attacin_N"/>
    <property type="match status" value="1"/>
</dbReference>
<evidence type="ECO:0000256" key="10">
    <source>
        <dbReference type="SAM" id="SignalP"/>
    </source>
</evidence>
<reference evidence="13 14" key="1">
    <citation type="journal article" date="2007" name="Nature">
        <title>Evolution of genes and genomes on the Drosophila phylogeny.</title>
        <authorList>
            <consortium name="Drosophila 12 Genomes Consortium"/>
            <person name="Clark A.G."/>
            <person name="Eisen M.B."/>
            <person name="Smith D.R."/>
            <person name="Bergman C.M."/>
            <person name="Oliver B."/>
            <person name="Markow T.A."/>
            <person name="Kaufman T.C."/>
            <person name="Kellis M."/>
            <person name="Gelbart W."/>
            <person name="Iyer V.N."/>
            <person name="Pollard D.A."/>
            <person name="Sackton T.B."/>
            <person name="Larracuente A.M."/>
            <person name="Singh N.D."/>
            <person name="Abad J.P."/>
            <person name="Abt D.N."/>
            <person name="Adryan B."/>
            <person name="Aguade M."/>
            <person name="Akashi H."/>
            <person name="Anderson W.W."/>
            <person name="Aquadro C.F."/>
            <person name="Ardell D.H."/>
            <person name="Arguello R."/>
            <person name="Artieri C.G."/>
            <person name="Barbash D.A."/>
            <person name="Barker D."/>
            <person name="Barsanti P."/>
            <person name="Batterham P."/>
            <person name="Batzoglou S."/>
            <person name="Begun D."/>
            <person name="Bhutkar A."/>
            <person name="Blanco E."/>
            <person name="Bosak S.A."/>
            <person name="Bradley R.K."/>
            <person name="Brand A.D."/>
            <person name="Brent M.R."/>
            <person name="Brooks A.N."/>
            <person name="Brown R.H."/>
            <person name="Butlin R.K."/>
            <person name="Caggese C."/>
            <person name="Calvi B.R."/>
            <person name="Bernardo de Carvalho A."/>
            <person name="Caspi A."/>
            <person name="Castrezana S."/>
            <person name="Celniker S.E."/>
            <person name="Chang J.L."/>
            <person name="Chapple C."/>
            <person name="Chatterji S."/>
            <person name="Chinwalla A."/>
            <person name="Civetta A."/>
            <person name="Clifton S.W."/>
            <person name="Comeron J.M."/>
            <person name="Costello J.C."/>
            <person name="Coyne J.A."/>
            <person name="Daub J."/>
            <person name="David R.G."/>
            <person name="Delcher A.L."/>
            <person name="Delehaunty K."/>
            <person name="Do C.B."/>
            <person name="Ebling H."/>
            <person name="Edwards K."/>
            <person name="Eickbush T."/>
            <person name="Evans J.D."/>
            <person name="Filipski A."/>
            <person name="Findeiss S."/>
            <person name="Freyhult E."/>
            <person name="Fulton L."/>
            <person name="Fulton R."/>
            <person name="Garcia A.C."/>
            <person name="Gardiner A."/>
            <person name="Garfield D.A."/>
            <person name="Garvin B.E."/>
            <person name="Gibson G."/>
            <person name="Gilbert D."/>
            <person name="Gnerre S."/>
            <person name="Godfrey J."/>
            <person name="Good R."/>
            <person name="Gotea V."/>
            <person name="Gravely B."/>
            <person name="Greenberg A.J."/>
            <person name="Griffiths-Jones S."/>
            <person name="Gross S."/>
            <person name="Guigo R."/>
            <person name="Gustafson E.A."/>
            <person name="Haerty W."/>
            <person name="Hahn M.W."/>
            <person name="Halligan D.L."/>
            <person name="Halpern A.L."/>
            <person name="Halter G.M."/>
            <person name="Han M.V."/>
            <person name="Heger A."/>
            <person name="Hillier L."/>
            <person name="Hinrichs A.S."/>
            <person name="Holmes I."/>
            <person name="Hoskins R.A."/>
            <person name="Hubisz M.J."/>
            <person name="Hultmark D."/>
            <person name="Huntley M.A."/>
            <person name="Jaffe D.B."/>
            <person name="Jagadeeshan S."/>
            <person name="Jeck W.R."/>
            <person name="Johnson J."/>
            <person name="Jones C.D."/>
            <person name="Jordan W.C."/>
            <person name="Karpen G.H."/>
            <person name="Kataoka E."/>
            <person name="Keightley P.D."/>
            <person name="Kheradpour P."/>
            <person name="Kirkness E.F."/>
            <person name="Koerich L.B."/>
            <person name="Kristiansen K."/>
            <person name="Kudrna D."/>
            <person name="Kulathinal R.J."/>
            <person name="Kumar S."/>
            <person name="Kwok R."/>
            <person name="Lander E."/>
            <person name="Langley C.H."/>
            <person name="Lapoint R."/>
            <person name="Lazzaro B.P."/>
            <person name="Lee S.J."/>
            <person name="Levesque L."/>
            <person name="Li R."/>
            <person name="Lin C.F."/>
            <person name="Lin M.F."/>
            <person name="Lindblad-Toh K."/>
            <person name="Llopart A."/>
            <person name="Long M."/>
            <person name="Low L."/>
            <person name="Lozovsky E."/>
            <person name="Lu J."/>
            <person name="Luo M."/>
            <person name="Machado C.A."/>
            <person name="Makalowski W."/>
            <person name="Marzo M."/>
            <person name="Matsuda M."/>
            <person name="Matzkin L."/>
            <person name="McAllister B."/>
            <person name="McBride C.S."/>
            <person name="McKernan B."/>
            <person name="McKernan K."/>
            <person name="Mendez-Lago M."/>
            <person name="Minx P."/>
            <person name="Mollenhauer M.U."/>
            <person name="Montooth K."/>
            <person name="Mount S.M."/>
            <person name="Mu X."/>
            <person name="Myers E."/>
            <person name="Negre B."/>
            <person name="Newfeld S."/>
            <person name="Nielsen R."/>
            <person name="Noor M.A."/>
            <person name="O'Grady P."/>
            <person name="Pachter L."/>
            <person name="Papaceit M."/>
            <person name="Parisi M.J."/>
            <person name="Parisi M."/>
            <person name="Parts L."/>
            <person name="Pedersen J.S."/>
            <person name="Pesole G."/>
            <person name="Phillippy A.M."/>
            <person name="Ponting C.P."/>
            <person name="Pop M."/>
            <person name="Porcelli D."/>
            <person name="Powell J.R."/>
            <person name="Prohaska S."/>
            <person name="Pruitt K."/>
            <person name="Puig M."/>
            <person name="Quesneville H."/>
            <person name="Ram K.R."/>
            <person name="Rand D."/>
            <person name="Rasmussen M.D."/>
            <person name="Reed L.K."/>
            <person name="Reenan R."/>
            <person name="Reily A."/>
            <person name="Remington K.A."/>
            <person name="Rieger T.T."/>
            <person name="Ritchie M.G."/>
            <person name="Robin C."/>
            <person name="Rogers Y.H."/>
            <person name="Rohde C."/>
            <person name="Rozas J."/>
            <person name="Rubenfield M.J."/>
            <person name="Ruiz A."/>
            <person name="Russo S."/>
            <person name="Salzberg S.L."/>
            <person name="Sanchez-Gracia A."/>
            <person name="Saranga D.J."/>
            <person name="Sato H."/>
            <person name="Schaeffer S.W."/>
            <person name="Schatz M.C."/>
            <person name="Schlenke T."/>
            <person name="Schwartz R."/>
            <person name="Segarra C."/>
            <person name="Singh R.S."/>
            <person name="Sirot L."/>
            <person name="Sirota M."/>
            <person name="Sisneros N.B."/>
            <person name="Smith C.D."/>
            <person name="Smith T.F."/>
            <person name="Spieth J."/>
            <person name="Stage D.E."/>
            <person name="Stark A."/>
            <person name="Stephan W."/>
            <person name="Strausberg R.L."/>
            <person name="Strempel S."/>
            <person name="Sturgill D."/>
            <person name="Sutton G."/>
            <person name="Sutton G.G."/>
            <person name="Tao W."/>
            <person name="Teichmann S."/>
            <person name="Tobari Y.N."/>
            <person name="Tomimura Y."/>
            <person name="Tsolas J.M."/>
            <person name="Valente V.L."/>
            <person name="Venter E."/>
            <person name="Venter J.C."/>
            <person name="Vicario S."/>
            <person name="Vieira F.G."/>
            <person name="Vilella A.J."/>
            <person name="Villasante A."/>
            <person name="Walenz B."/>
            <person name="Wang J."/>
            <person name="Wasserman M."/>
            <person name="Watts T."/>
            <person name="Wilson D."/>
            <person name="Wilson R.K."/>
            <person name="Wing R.A."/>
            <person name="Wolfner M.F."/>
            <person name="Wong A."/>
            <person name="Wong G.K."/>
            <person name="Wu C.I."/>
            <person name="Wu G."/>
            <person name="Yamamoto D."/>
            <person name="Yang H.P."/>
            <person name="Yang S.P."/>
            <person name="Yorke J.A."/>
            <person name="Yoshida K."/>
            <person name="Zdobnov E."/>
            <person name="Zhang P."/>
            <person name="Zhang Y."/>
            <person name="Zimin A.V."/>
            <person name="Baldwin J."/>
            <person name="Abdouelleil A."/>
            <person name="Abdulkadir J."/>
            <person name="Abebe A."/>
            <person name="Abera B."/>
            <person name="Abreu J."/>
            <person name="Acer S.C."/>
            <person name="Aftuck L."/>
            <person name="Alexander A."/>
            <person name="An P."/>
            <person name="Anderson E."/>
            <person name="Anderson S."/>
            <person name="Arachi H."/>
            <person name="Azer M."/>
            <person name="Bachantsang P."/>
            <person name="Barry A."/>
            <person name="Bayul T."/>
            <person name="Berlin A."/>
            <person name="Bessette D."/>
            <person name="Bloom T."/>
            <person name="Blye J."/>
            <person name="Boguslavskiy L."/>
            <person name="Bonnet C."/>
            <person name="Boukhgalter B."/>
            <person name="Bourzgui I."/>
            <person name="Brown A."/>
            <person name="Cahill P."/>
            <person name="Channer S."/>
            <person name="Cheshatsang Y."/>
            <person name="Chuda L."/>
            <person name="Citroen M."/>
            <person name="Collymore A."/>
            <person name="Cooke P."/>
            <person name="Costello M."/>
            <person name="D'Aco K."/>
            <person name="Daza R."/>
            <person name="De Haan G."/>
            <person name="DeGray S."/>
            <person name="DeMaso C."/>
            <person name="Dhargay N."/>
            <person name="Dooley K."/>
            <person name="Dooley E."/>
            <person name="Doricent M."/>
            <person name="Dorje P."/>
            <person name="Dorjee K."/>
            <person name="Dupes A."/>
            <person name="Elong R."/>
            <person name="Falk J."/>
            <person name="Farina A."/>
            <person name="Faro S."/>
            <person name="Ferguson D."/>
            <person name="Fisher S."/>
            <person name="Foley C.D."/>
            <person name="Franke A."/>
            <person name="Friedrich D."/>
            <person name="Gadbois L."/>
            <person name="Gearin G."/>
            <person name="Gearin C.R."/>
            <person name="Giannoukos G."/>
            <person name="Goode T."/>
            <person name="Graham J."/>
            <person name="Grandbois E."/>
            <person name="Grewal S."/>
            <person name="Gyaltsen K."/>
            <person name="Hafez N."/>
            <person name="Hagos B."/>
            <person name="Hall J."/>
            <person name="Henson C."/>
            <person name="Hollinger A."/>
            <person name="Honan T."/>
            <person name="Huard M.D."/>
            <person name="Hughes L."/>
            <person name="Hurhula B."/>
            <person name="Husby M.E."/>
            <person name="Kamat A."/>
            <person name="Kanga B."/>
            <person name="Kashin S."/>
            <person name="Khazanovich D."/>
            <person name="Kisner P."/>
            <person name="Lance K."/>
            <person name="Lara M."/>
            <person name="Lee W."/>
            <person name="Lennon N."/>
            <person name="Letendre F."/>
            <person name="LeVine R."/>
            <person name="Lipovsky A."/>
            <person name="Liu X."/>
            <person name="Liu J."/>
            <person name="Liu S."/>
            <person name="Lokyitsang T."/>
            <person name="Lokyitsang Y."/>
            <person name="Lubonja R."/>
            <person name="Lui A."/>
            <person name="MacDonald P."/>
            <person name="Magnisalis V."/>
            <person name="Maru K."/>
            <person name="Matthews C."/>
            <person name="McCusker W."/>
            <person name="McDonough S."/>
            <person name="Mehta T."/>
            <person name="Meldrim J."/>
            <person name="Meneus L."/>
            <person name="Mihai O."/>
            <person name="Mihalev A."/>
            <person name="Mihova T."/>
            <person name="Mittelman R."/>
            <person name="Mlenga V."/>
            <person name="Montmayeur A."/>
            <person name="Mulrain L."/>
            <person name="Navidi A."/>
            <person name="Naylor J."/>
            <person name="Negash T."/>
            <person name="Nguyen T."/>
            <person name="Nguyen N."/>
            <person name="Nicol R."/>
            <person name="Norbu C."/>
            <person name="Norbu N."/>
            <person name="Novod N."/>
            <person name="O'Neill B."/>
            <person name="Osman S."/>
            <person name="Markiewicz E."/>
            <person name="Oyono O.L."/>
            <person name="Patti C."/>
            <person name="Phunkhang P."/>
            <person name="Pierre F."/>
            <person name="Priest M."/>
            <person name="Raghuraman S."/>
            <person name="Rege F."/>
            <person name="Reyes R."/>
            <person name="Rise C."/>
            <person name="Rogov P."/>
            <person name="Ross K."/>
            <person name="Ryan E."/>
            <person name="Settipalli S."/>
            <person name="Shea T."/>
            <person name="Sherpa N."/>
            <person name="Shi L."/>
            <person name="Shih D."/>
            <person name="Sparrow T."/>
            <person name="Spaulding J."/>
            <person name="Stalker J."/>
            <person name="Stange-Thomann N."/>
            <person name="Stavropoulos S."/>
            <person name="Stone C."/>
            <person name="Strader C."/>
            <person name="Tesfaye S."/>
            <person name="Thomson T."/>
            <person name="Thoulutsang Y."/>
            <person name="Thoulutsang D."/>
            <person name="Topham K."/>
            <person name="Topping I."/>
            <person name="Tsamla T."/>
            <person name="Vassiliev H."/>
            <person name="Vo A."/>
            <person name="Wangchuk T."/>
            <person name="Wangdi T."/>
            <person name="Weiand M."/>
            <person name="Wilkinson J."/>
            <person name="Wilson A."/>
            <person name="Yadav S."/>
            <person name="Young G."/>
            <person name="Yu Q."/>
            <person name="Zembek L."/>
            <person name="Zhong D."/>
            <person name="Zimmer A."/>
            <person name="Zwirko Z."/>
            <person name="Jaffe D.B."/>
            <person name="Alvarez P."/>
            <person name="Brockman W."/>
            <person name="Butler J."/>
            <person name="Chin C."/>
            <person name="Gnerre S."/>
            <person name="Grabherr M."/>
            <person name="Kleber M."/>
            <person name="Mauceli E."/>
            <person name="MacCallum I."/>
        </authorList>
    </citation>
    <scope>NUCLEOTIDE SEQUENCE [LARGE SCALE GENOMIC DNA]</scope>
    <source>
        <strain evidence="14">MSH-3 / Tucson 14011-0111.49</strain>
    </source>
</reference>
<protein>
    <submittedName>
        <fullName evidence="13">GL11458</fullName>
    </submittedName>
</protein>
<feature type="signal peptide" evidence="10">
    <location>
        <begin position="1"/>
        <end position="20"/>
    </location>
</feature>
<dbReference type="InterPro" id="IPR005521">
    <property type="entry name" value="Attacin_C"/>
</dbReference>
<comment type="similarity">
    <text evidence="2">Belongs to the attacin/sarcotoxin-2 family.</text>
</comment>
<dbReference type="GO" id="GO:0042742">
    <property type="term" value="P:defense response to bacterium"/>
    <property type="evidence" value="ECO:0007669"/>
    <property type="project" value="UniProtKB-KW"/>
</dbReference>
<evidence type="ECO:0000313" key="13">
    <source>
        <dbReference type="EMBL" id="EDW32080.1"/>
    </source>
</evidence>
<organism evidence="14">
    <name type="scientific">Drosophila persimilis</name>
    <name type="common">Fruit fly</name>
    <dbReference type="NCBI Taxonomy" id="7234"/>
    <lineage>
        <taxon>Eukaryota</taxon>
        <taxon>Metazoa</taxon>
        <taxon>Ecdysozoa</taxon>
        <taxon>Arthropoda</taxon>
        <taxon>Hexapoda</taxon>
        <taxon>Insecta</taxon>
        <taxon>Pterygota</taxon>
        <taxon>Neoptera</taxon>
        <taxon>Endopterygota</taxon>
        <taxon>Diptera</taxon>
        <taxon>Brachycera</taxon>
        <taxon>Muscomorpha</taxon>
        <taxon>Ephydroidea</taxon>
        <taxon>Drosophilidae</taxon>
        <taxon>Drosophila</taxon>
        <taxon>Sophophora</taxon>
    </lineage>
</organism>
<keyword evidence="5" id="KW-0399">Innate immunity</keyword>
<dbReference type="GO" id="GO:0005576">
    <property type="term" value="C:extracellular region"/>
    <property type="evidence" value="ECO:0007669"/>
    <property type="project" value="UniProtKB-SubCell"/>
</dbReference>
<keyword evidence="3" id="KW-0964">Secreted</keyword>
<evidence type="ECO:0000256" key="3">
    <source>
        <dbReference type="ARBA" id="ARBA00022525"/>
    </source>
</evidence>
<dbReference type="PhylomeDB" id="B4GAX8"/>
<accession>B4GAX8</accession>
<keyword evidence="8" id="KW-0044">Antibiotic</keyword>
<name>B4GAX8_DROPE</name>
<evidence type="ECO:0000256" key="8">
    <source>
        <dbReference type="ARBA" id="ARBA00023022"/>
    </source>
</evidence>
<feature type="domain" description="Attacin N-terminal" evidence="11">
    <location>
        <begin position="48"/>
        <end position="123"/>
    </location>
</feature>
<comment type="subcellular location">
    <subcellularLocation>
        <location evidence="1">Secreted</location>
    </subcellularLocation>
</comment>
<evidence type="ECO:0000256" key="1">
    <source>
        <dbReference type="ARBA" id="ARBA00004613"/>
    </source>
</evidence>
<feature type="domain" description="Attacin C-terminal" evidence="12">
    <location>
        <begin position="141"/>
        <end position="245"/>
    </location>
</feature>
<dbReference type="GO" id="GO:0045087">
    <property type="term" value="P:innate immune response"/>
    <property type="evidence" value="ECO:0007669"/>
    <property type="project" value="UniProtKB-KW"/>
</dbReference>
<dbReference type="STRING" id="7234.B4GAX8"/>
<feature type="chain" id="PRO_5002806580" evidence="10">
    <location>
        <begin position="21"/>
        <end position="247"/>
    </location>
</feature>
<keyword evidence="14" id="KW-1185">Reference proteome</keyword>
<sequence length="247" mass="26299">MQKGSIFIVAIVALAAIAEAVPQYYQTLPYYPPPSPPPRLMRARRQVLGGSLASNPAGGSDARLDLTKGIGNPDHNVVGQVFAAGNTKSGPVTTGGTVAYNKLVQSEEERNYHGHGASLTRTHTPGREGRLSSRRCMPISFNNGVHSLDAKAFASQNKLANGFEFQRNGAALDYSHVKGHGASLTHSNFPGIGRQLGAEARANLWSSADRNTHLDLSGSANKWMSGPFANQRTDFGAGLGLTHHFRG</sequence>
<dbReference type="AlphaFoldDB" id="B4GAX8"/>
<evidence type="ECO:0000259" key="11">
    <source>
        <dbReference type="Pfam" id="PF03768"/>
    </source>
</evidence>
<evidence type="ECO:0000256" key="6">
    <source>
        <dbReference type="ARBA" id="ARBA00022729"/>
    </source>
</evidence>
<dbReference type="Proteomes" id="UP000008744">
    <property type="component" value="Unassembled WGS sequence"/>
</dbReference>
<proteinExistence type="inferred from homology"/>
<dbReference type="OMA" id="FTQSAHA"/>
<feature type="region of interest" description="Disordered" evidence="9">
    <location>
        <begin position="110"/>
        <end position="132"/>
    </location>
</feature>
<evidence type="ECO:0000259" key="12">
    <source>
        <dbReference type="Pfam" id="PF03769"/>
    </source>
</evidence>
<dbReference type="HOGENOM" id="CLU_108645_0_0_1"/>
<evidence type="ECO:0000256" key="5">
    <source>
        <dbReference type="ARBA" id="ARBA00022588"/>
    </source>
</evidence>
<dbReference type="OrthoDB" id="7441167at2759"/>
<keyword evidence="6 10" id="KW-0732">Signal</keyword>
<dbReference type="Pfam" id="PF03769">
    <property type="entry name" value="Attacin_C"/>
    <property type="match status" value="1"/>
</dbReference>
<dbReference type="InterPro" id="IPR005520">
    <property type="entry name" value="Attacin_N"/>
</dbReference>
<evidence type="ECO:0000256" key="2">
    <source>
        <dbReference type="ARBA" id="ARBA00007550"/>
    </source>
</evidence>
<gene>
    <name evidence="13" type="primary">Dper\GL11458</name>
    <name evidence="13" type="ORF">Dper_GL11458</name>
</gene>
<keyword evidence="4" id="KW-0929">Antimicrobial</keyword>